<evidence type="ECO:0000313" key="1">
    <source>
        <dbReference type="EMBL" id="KAE8291559.1"/>
    </source>
</evidence>
<accession>A0A6G0IJ70</accession>
<proteinExistence type="predicted"/>
<dbReference type="EMBL" id="REGW02000009">
    <property type="protein sequence ID" value="KAE8291559.1"/>
    <property type="molecule type" value="Genomic_DNA"/>
</dbReference>
<protein>
    <submittedName>
        <fullName evidence="1">Uncharacterized protein</fullName>
    </submittedName>
</protein>
<organism evidence="1 2">
    <name type="scientific">Larimichthys crocea</name>
    <name type="common">Large yellow croaker</name>
    <name type="synonym">Pseudosciaena crocea</name>
    <dbReference type="NCBI Taxonomy" id="215358"/>
    <lineage>
        <taxon>Eukaryota</taxon>
        <taxon>Metazoa</taxon>
        <taxon>Chordata</taxon>
        <taxon>Craniata</taxon>
        <taxon>Vertebrata</taxon>
        <taxon>Euteleostomi</taxon>
        <taxon>Actinopterygii</taxon>
        <taxon>Neopterygii</taxon>
        <taxon>Teleostei</taxon>
        <taxon>Neoteleostei</taxon>
        <taxon>Acanthomorphata</taxon>
        <taxon>Eupercaria</taxon>
        <taxon>Sciaenidae</taxon>
        <taxon>Larimichthys</taxon>
    </lineage>
</organism>
<sequence length="153" mass="16689">MTLAMEAVDQADQAVDQADQAVDQADQAVNQAVQPVDPDVQVEEYLENNADEAVNLQFDFDSDVDDLYMCSDCEEDPACDFTEEEPHSDAKRKLAEWAANCQVSHSALRVTGNTLGARSGCTRGSQNSPQYQGRTGHLAYRAFARWADVGSPG</sequence>
<gene>
    <name evidence="1" type="ORF">D5F01_LYC08913</name>
</gene>
<evidence type="ECO:0000313" key="2">
    <source>
        <dbReference type="Proteomes" id="UP000424527"/>
    </source>
</evidence>
<reference evidence="1 2" key="1">
    <citation type="submission" date="2019-07" db="EMBL/GenBank/DDBJ databases">
        <title>Chromosome genome assembly for large yellow croaker.</title>
        <authorList>
            <person name="Xiao S."/>
        </authorList>
    </citation>
    <scope>NUCLEOTIDE SEQUENCE [LARGE SCALE GENOMIC DNA]</scope>
    <source>
        <strain evidence="1">JMULYC20181020</strain>
        <tissue evidence="1">Muscle</tissue>
    </source>
</reference>
<comment type="caution">
    <text evidence="1">The sequence shown here is derived from an EMBL/GenBank/DDBJ whole genome shotgun (WGS) entry which is preliminary data.</text>
</comment>
<dbReference type="Proteomes" id="UP000424527">
    <property type="component" value="Unassembled WGS sequence"/>
</dbReference>
<name>A0A6G0IJ70_LARCR</name>
<keyword evidence="2" id="KW-1185">Reference proteome</keyword>
<dbReference type="AlphaFoldDB" id="A0A6G0IJ70"/>